<dbReference type="PROSITE" id="PS00688">
    <property type="entry name" value="SIGMA54_INTERACT_3"/>
    <property type="match status" value="1"/>
</dbReference>
<dbReference type="OrthoDB" id="9804019at2"/>
<dbReference type="RefSeq" id="WP_043753036.1">
    <property type="nucleotide sequence ID" value="NZ_AONC01000027.1"/>
</dbReference>
<gene>
    <name evidence="9" type="ORF">D779_1483</name>
</gene>
<dbReference type="eggNOG" id="COG2204">
    <property type="taxonomic scope" value="Bacteria"/>
</dbReference>
<dbReference type="InterPro" id="IPR001789">
    <property type="entry name" value="Sig_transdc_resp-reg_receiver"/>
</dbReference>
<dbReference type="InterPro" id="IPR002197">
    <property type="entry name" value="HTH_Fis"/>
</dbReference>
<evidence type="ECO:0000259" key="8">
    <source>
        <dbReference type="PROSITE" id="PS50110"/>
    </source>
</evidence>
<dbReference type="SUPFAM" id="SSF52540">
    <property type="entry name" value="P-loop containing nucleoside triphosphate hydrolases"/>
    <property type="match status" value="1"/>
</dbReference>
<proteinExistence type="predicted"/>
<dbReference type="GO" id="GO:0006355">
    <property type="term" value="P:regulation of DNA-templated transcription"/>
    <property type="evidence" value="ECO:0007669"/>
    <property type="project" value="InterPro"/>
</dbReference>
<evidence type="ECO:0000256" key="2">
    <source>
        <dbReference type="ARBA" id="ARBA00022840"/>
    </source>
</evidence>
<keyword evidence="10" id="KW-1185">Reference proteome</keyword>
<dbReference type="Pfam" id="PF02954">
    <property type="entry name" value="HTH_8"/>
    <property type="match status" value="1"/>
</dbReference>
<feature type="domain" description="Sigma-54 factor interaction" evidence="7">
    <location>
        <begin position="144"/>
        <end position="374"/>
    </location>
</feature>
<dbReference type="Proteomes" id="UP000019460">
    <property type="component" value="Unassembled WGS sequence"/>
</dbReference>
<keyword evidence="3" id="KW-0805">Transcription regulation</keyword>
<dbReference type="Pfam" id="PF00072">
    <property type="entry name" value="Response_reg"/>
    <property type="match status" value="1"/>
</dbReference>
<dbReference type="Pfam" id="PF25601">
    <property type="entry name" value="AAA_lid_14"/>
    <property type="match status" value="1"/>
</dbReference>
<keyword evidence="1" id="KW-0547">Nucleotide-binding</keyword>
<comment type="caution">
    <text evidence="9">The sequence shown here is derived from an EMBL/GenBank/DDBJ whole genome shotgun (WGS) entry which is preliminary data.</text>
</comment>
<dbReference type="SMART" id="SM00382">
    <property type="entry name" value="AAA"/>
    <property type="match status" value="1"/>
</dbReference>
<keyword evidence="6" id="KW-0597">Phosphoprotein</keyword>
<dbReference type="PANTHER" id="PTHR32071">
    <property type="entry name" value="TRANSCRIPTIONAL REGULATORY PROTEIN"/>
    <property type="match status" value="1"/>
</dbReference>
<dbReference type="AlphaFoldDB" id="W9VH72"/>
<dbReference type="PRINTS" id="PR01590">
    <property type="entry name" value="HTHFIS"/>
</dbReference>
<dbReference type="InterPro" id="IPR027417">
    <property type="entry name" value="P-loop_NTPase"/>
</dbReference>
<sequence length="466" mass="51835">MADTLLVIEDERLLGAELCAEMASGGWDAVQAFDLAEAERMLFERNLEPLVVLSDMSLPDGNALDLLEKVRRRGIGGEWIFLTAYGGVPESVRALKLGAFDFLEKPCELERLQIVVAGARRSARAQRRLRDEEQRGNRYAPESFIGRSRAASEARDMLSRLSRVPFSGLLISGETGTGKGLAARILHHSGPRASGPLIEVNCAALPRELMEAELFGHEAGSFTGAKGRRRGLVEQANGGTLFLDELGELELELQAKLLKAIEDHRIRRVGGDRELEVDIQIIAATNQVLEQRVAEGAFRADLYHRLAVFRLEVPALRTRKEDIEDLLPVLIEEFNARSGQRIERVPPSVWQRLKSYDWPGNVRELRNLVERCVLLADGPVFPERWLHLGDPSPAAATEPASGANPEGNRLCLPVDGSMSLDEMERAILDEVLRRNAENVSQTARVLGTTREKLRYRVQKYGLKVSD</sequence>
<evidence type="ECO:0000256" key="6">
    <source>
        <dbReference type="PROSITE-ProRule" id="PRU00169"/>
    </source>
</evidence>
<dbReference type="InterPro" id="IPR025944">
    <property type="entry name" value="Sigma_54_int_dom_CS"/>
</dbReference>
<dbReference type="PROSITE" id="PS50045">
    <property type="entry name" value="SIGMA54_INTERACT_4"/>
    <property type="match status" value="1"/>
</dbReference>
<dbReference type="SUPFAM" id="SSF46689">
    <property type="entry name" value="Homeodomain-like"/>
    <property type="match status" value="1"/>
</dbReference>
<dbReference type="InterPro" id="IPR011006">
    <property type="entry name" value="CheY-like_superfamily"/>
</dbReference>
<evidence type="ECO:0000256" key="5">
    <source>
        <dbReference type="ARBA" id="ARBA00023163"/>
    </source>
</evidence>
<dbReference type="InterPro" id="IPR058031">
    <property type="entry name" value="AAA_lid_NorR"/>
</dbReference>
<organism evidence="9 10">
    <name type="scientific">Imhoffiella purpurea</name>
    <dbReference type="NCBI Taxonomy" id="1249627"/>
    <lineage>
        <taxon>Bacteria</taxon>
        <taxon>Pseudomonadati</taxon>
        <taxon>Pseudomonadota</taxon>
        <taxon>Gammaproteobacteria</taxon>
        <taxon>Chromatiales</taxon>
        <taxon>Chromatiaceae</taxon>
        <taxon>Imhoffiella</taxon>
    </lineage>
</organism>
<dbReference type="InterPro" id="IPR002078">
    <property type="entry name" value="Sigma_54_int"/>
</dbReference>
<keyword evidence="4 9" id="KW-0238">DNA-binding</keyword>
<evidence type="ECO:0000256" key="4">
    <source>
        <dbReference type="ARBA" id="ARBA00023125"/>
    </source>
</evidence>
<dbReference type="EMBL" id="AONC01000027">
    <property type="protein sequence ID" value="EXJ15387.1"/>
    <property type="molecule type" value="Genomic_DNA"/>
</dbReference>
<dbReference type="CDD" id="cd00156">
    <property type="entry name" value="REC"/>
    <property type="match status" value="1"/>
</dbReference>
<dbReference type="FunFam" id="3.40.50.300:FF:000006">
    <property type="entry name" value="DNA-binding transcriptional regulator NtrC"/>
    <property type="match status" value="1"/>
</dbReference>
<keyword evidence="2" id="KW-0067">ATP-binding</keyword>
<name>W9VH72_9GAMM</name>
<accession>W9VH72</accession>
<dbReference type="InterPro" id="IPR009057">
    <property type="entry name" value="Homeodomain-like_sf"/>
</dbReference>
<dbReference type="Gene3D" id="1.10.8.60">
    <property type="match status" value="1"/>
</dbReference>
<dbReference type="Gene3D" id="3.40.50.300">
    <property type="entry name" value="P-loop containing nucleotide triphosphate hydrolases"/>
    <property type="match status" value="1"/>
</dbReference>
<dbReference type="GO" id="GO:0005524">
    <property type="term" value="F:ATP binding"/>
    <property type="evidence" value="ECO:0007669"/>
    <property type="project" value="UniProtKB-KW"/>
</dbReference>
<dbReference type="InterPro" id="IPR003593">
    <property type="entry name" value="AAA+_ATPase"/>
</dbReference>
<dbReference type="InterPro" id="IPR025943">
    <property type="entry name" value="Sigma_54_int_dom_ATP-bd_2"/>
</dbReference>
<evidence type="ECO:0000313" key="9">
    <source>
        <dbReference type="EMBL" id="EXJ15387.1"/>
    </source>
</evidence>
<feature type="domain" description="Response regulatory" evidence="8">
    <location>
        <begin position="4"/>
        <end position="120"/>
    </location>
</feature>
<feature type="modified residue" description="4-aspartylphosphate" evidence="6">
    <location>
        <position position="55"/>
    </location>
</feature>
<dbReference type="CDD" id="cd00009">
    <property type="entry name" value="AAA"/>
    <property type="match status" value="1"/>
</dbReference>
<dbReference type="Gene3D" id="1.10.10.60">
    <property type="entry name" value="Homeodomain-like"/>
    <property type="match status" value="1"/>
</dbReference>
<dbReference type="PROSITE" id="PS00676">
    <property type="entry name" value="SIGMA54_INTERACT_2"/>
    <property type="match status" value="1"/>
</dbReference>
<dbReference type="SUPFAM" id="SSF52172">
    <property type="entry name" value="CheY-like"/>
    <property type="match status" value="1"/>
</dbReference>
<dbReference type="PROSITE" id="PS50110">
    <property type="entry name" value="RESPONSE_REGULATORY"/>
    <property type="match status" value="1"/>
</dbReference>
<evidence type="ECO:0000259" key="7">
    <source>
        <dbReference type="PROSITE" id="PS50045"/>
    </source>
</evidence>
<dbReference type="GO" id="GO:0000160">
    <property type="term" value="P:phosphorelay signal transduction system"/>
    <property type="evidence" value="ECO:0007669"/>
    <property type="project" value="InterPro"/>
</dbReference>
<evidence type="ECO:0000256" key="1">
    <source>
        <dbReference type="ARBA" id="ARBA00022741"/>
    </source>
</evidence>
<keyword evidence="5" id="KW-0804">Transcription</keyword>
<dbReference type="Pfam" id="PF00158">
    <property type="entry name" value="Sigma54_activat"/>
    <property type="match status" value="1"/>
</dbReference>
<dbReference type="Gene3D" id="3.40.50.2300">
    <property type="match status" value="1"/>
</dbReference>
<reference evidence="9 10" key="1">
    <citation type="submission" date="2012-11" db="EMBL/GenBank/DDBJ databases">
        <title>Genome assembly of Thiorhodococcus sp. AK35.</title>
        <authorList>
            <person name="Nupur N."/>
            <person name="Khatri I."/>
            <person name="Subramanian S."/>
            <person name="Pinnaka A."/>
        </authorList>
    </citation>
    <scope>NUCLEOTIDE SEQUENCE [LARGE SCALE GENOMIC DNA]</scope>
    <source>
        <strain evidence="9 10">AK35</strain>
    </source>
</reference>
<protein>
    <submittedName>
        <fullName evidence="9">Sigma-54 dependent DNA-binding response regulator</fullName>
    </submittedName>
</protein>
<evidence type="ECO:0000256" key="3">
    <source>
        <dbReference type="ARBA" id="ARBA00023015"/>
    </source>
</evidence>
<dbReference type="STRING" id="1249627.D779_1483"/>
<dbReference type="GO" id="GO:0043565">
    <property type="term" value="F:sequence-specific DNA binding"/>
    <property type="evidence" value="ECO:0007669"/>
    <property type="project" value="InterPro"/>
</dbReference>
<dbReference type="SMART" id="SM00448">
    <property type="entry name" value="REC"/>
    <property type="match status" value="1"/>
</dbReference>
<dbReference type="PATRIC" id="fig|1249627.3.peg.1932"/>
<evidence type="ECO:0000313" key="10">
    <source>
        <dbReference type="Proteomes" id="UP000019460"/>
    </source>
</evidence>